<gene>
    <name evidence="1" type="ORF">HMPREF0293_0226</name>
</gene>
<comment type="caution">
    <text evidence="1">The sequence shown here is derived from an EMBL/GenBank/DDBJ whole genome shotgun (WGS) entry which is preliminary data.</text>
</comment>
<evidence type="ECO:0000313" key="2">
    <source>
        <dbReference type="Proteomes" id="UP000006237"/>
    </source>
</evidence>
<organism evidence="1 2">
    <name type="scientific">Corynebacterium glucuronolyticum ATCC 51866</name>
    <dbReference type="NCBI Taxonomy" id="548478"/>
    <lineage>
        <taxon>Bacteria</taxon>
        <taxon>Bacillati</taxon>
        <taxon>Actinomycetota</taxon>
        <taxon>Actinomycetes</taxon>
        <taxon>Mycobacteriales</taxon>
        <taxon>Corynebacteriaceae</taxon>
        <taxon>Corynebacterium</taxon>
    </lineage>
</organism>
<keyword evidence="2" id="KW-1185">Reference proteome</keyword>
<protein>
    <submittedName>
        <fullName evidence="1">Uncharacterized protein</fullName>
    </submittedName>
</protein>
<proteinExistence type="predicted"/>
<accession>A0ABP2DVY9</accession>
<dbReference type="Gene3D" id="3.40.630.10">
    <property type="entry name" value="Zn peptidases"/>
    <property type="match status" value="1"/>
</dbReference>
<reference evidence="1 2" key="1">
    <citation type="submission" date="2009-01" db="EMBL/GenBank/DDBJ databases">
        <authorList>
            <person name="Qin X."/>
            <person name="Bachman B."/>
            <person name="Battles P."/>
            <person name="Bell A."/>
            <person name="Bess C."/>
            <person name="Bickham C."/>
            <person name="Chaboub L."/>
            <person name="Chen D."/>
            <person name="Coyle M."/>
            <person name="Deiros D.R."/>
            <person name="Dinh H."/>
            <person name="Forbes L."/>
            <person name="Fowler G."/>
            <person name="Francisco L."/>
            <person name="Fu Q."/>
            <person name="Gubbala S."/>
            <person name="Hale W."/>
            <person name="Han Y."/>
            <person name="Hemphill L."/>
            <person name="Highlander S.K."/>
            <person name="Hirani K."/>
            <person name="Hogues M."/>
            <person name="Jackson L."/>
            <person name="Jakkamsetti A."/>
            <person name="Javaid M."/>
            <person name="Jiang H."/>
            <person name="Korchina V."/>
            <person name="Kovar C."/>
            <person name="Lara F."/>
            <person name="Lee S."/>
            <person name="Mata R."/>
            <person name="Mathew T."/>
            <person name="Moen C."/>
            <person name="Morales K."/>
            <person name="Munidasa M."/>
            <person name="Nazareth L."/>
            <person name="Ngo R."/>
            <person name="Nguyen L."/>
            <person name="Okwuonu G."/>
            <person name="Ongeri F."/>
            <person name="Patil S."/>
            <person name="Petrosino J."/>
            <person name="Pham C."/>
            <person name="Pham P."/>
            <person name="Pu L.-L."/>
            <person name="Puazo M."/>
            <person name="Raj R."/>
            <person name="Reid J."/>
            <person name="Rouhana J."/>
            <person name="Saada N."/>
            <person name="Shang Y."/>
            <person name="Simmons D."/>
            <person name="Thornton R."/>
            <person name="Warren J."/>
            <person name="Weissenberger G."/>
            <person name="Zhang J."/>
            <person name="Zhang L."/>
            <person name="Zhou C."/>
            <person name="Zhu D."/>
            <person name="Muzny D."/>
            <person name="Worley K."/>
            <person name="Gibbs R."/>
        </authorList>
    </citation>
    <scope>NUCLEOTIDE SEQUENCE [LARGE SCALE GENOMIC DNA]</scope>
    <source>
        <strain evidence="1 2">ATCC 51866</strain>
    </source>
</reference>
<name>A0ABP2DVY9_9CORY</name>
<sequence>MLSTAKGSNNFGCKTNNATQKGDILAGLEESRSRREELYIEFHKHPELSLQEEWTSQKIVDKLDEFGIENHRVGWWLSSKTVAMRGDIDALPVPEHSGKEYASKGKPRVWTRFPHHERAHCAEAVQ</sequence>
<evidence type="ECO:0000313" key="1">
    <source>
        <dbReference type="EMBL" id="EEI64139.1"/>
    </source>
</evidence>
<dbReference type="SUPFAM" id="SSF53187">
    <property type="entry name" value="Zn-dependent exopeptidases"/>
    <property type="match status" value="1"/>
</dbReference>
<dbReference type="Proteomes" id="UP000006237">
    <property type="component" value="Unassembled WGS sequence"/>
</dbReference>
<dbReference type="EMBL" id="ACHF01000011">
    <property type="protein sequence ID" value="EEI64139.1"/>
    <property type="molecule type" value="Genomic_DNA"/>
</dbReference>